<evidence type="ECO:0000256" key="1">
    <source>
        <dbReference type="ARBA" id="ARBA00022679"/>
    </source>
</evidence>
<sequence>VRSLLVVGSVAYDSVTTGSGSRRNALGGSAMYFSVSSSFFSEVSIVAVVGEDFSSNDHAFLSGRGIDVSGLEIAEGKTFRWEGVYDPANVNYRDTIDTQLNVFGDFSPKLANPHRKSDFLFLANIDPTLQIQVLKQMTRRPKLVALDTMNFWIDDHRESLAKIIENVDVLFMDEEEVKSFTGEENVIRAAKAARAMGPRILVVKKGEHGVLLFNEGDIFAAPAFPLDNVIDPTGAGDSFAGGFMGYLANKGDLSAEGFRRATIVGSVMGSFAVEGFSAERFQSLRHEEIDERFRGIAGMTAFKPLENDEKLPKRSVL</sequence>
<evidence type="ECO:0000313" key="4">
    <source>
        <dbReference type="EMBL" id="SVC07840.1"/>
    </source>
</evidence>
<dbReference type="InterPro" id="IPR002173">
    <property type="entry name" value="Carboh/pur_kinase_PfkB_CS"/>
</dbReference>
<dbReference type="PANTHER" id="PTHR10584:SF166">
    <property type="entry name" value="RIBOKINASE"/>
    <property type="match status" value="1"/>
</dbReference>
<dbReference type="PROSITE" id="PS00584">
    <property type="entry name" value="PFKB_KINASES_2"/>
    <property type="match status" value="1"/>
</dbReference>
<gene>
    <name evidence="4" type="ORF">METZ01_LOCUS260694</name>
</gene>
<dbReference type="GO" id="GO:0005829">
    <property type="term" value="C:cytosol"/>
    <property type="evidence" value="ECO:0007669"/>
    <property type="project" value="TreeGrafter"/>
</dbReference>
<feature type="domain" description="Carbohydrate kinase PfkB" evidence="3">
    <location>
        <begin position="35"/>
        <end position="266"/>
    </location>
</feature>
<dbReference type="AlphaFoldDB" id="A0A382J6Z3"/>
<feature type="non-terminal residue" evidence="4">
    <location>
        <position position="1"/>
    </location>
</feature>
<proteinExistence type="predicted"/>
<dbReference type="PANTHER" id="PTHR10584">
    <property type="entry name" value="SUGAR KINASE"/>
    <property type="match status" value="1"/>
</dbReference>
<evidence type="ECO:0000259" key="3">
    <source>
        <dbReference type="Pfam" id="PF00294"/>
    </source>
</evidence>
<dbReference type="InterPro" id="IPR011611">
    <property type="entry name" value="PfkB_dom"/>
</dbReference>
<dbReference type="SUPFAM" id="SSF53613">
    <property type="entry name" value="Ribokinase-like"/>
    <property type="match status" value="1"/>
</dbReference>
<accession>A0A382J6Z3</accession>
<organism evidence="4">
    <name type="scientific">marine metagenome</name>
    <dbReference type="NCBI Taxonomy" id="408172"/>
    <lineage>
        <taxon>unclassified sequences</taxon>
        <taxon>metagenomes</taxon>
        <taxon>ecological metagenomes</taxon>
    </lineage>
</organism>
<reference evidence="4" key="1">
    <citation type="submission" date="2018-05" db="EMBL/GenBank/DDBJ databases">
        <authorList>
            <person name="Lanie J.A."/>
            <person name="Ng W.-L."/>
            <person name="Kazmierczak K.M."/>
            <person name="Andrzejewski T.M."/>
            <person name="Davidsen T.M."/>
            <person name="Wayne K.J."/>
            <person name="Tettelin H."/>
            <person name="Glass J.I."/>
            <person name="Rusch D."/>
            <person name="Podicherti R."/>
            <person name="Tsui H.-C.T."/>
            <person name="Winkler M.E."/>
        </authorList>
    </citation>
    <scope>NUCLEOTIDE SEQUENCE</scope>
</reference>
<keyword evidence="1" id="KW-0808">Transferase</keyword>
<name>A0A382J6Z3_9ZZZZ</name>
<protein>
    <recommendedName>
        <fullName evidence="3">Carbohydrate kinase PfkB domain-containing protein</fullName>
    </recommendedName>
</protein>
<dbReference type="Pfam" id="PF00294">
    <property type="entry name" value="PfkB"/>
    <property type="match status" value="1"/>
</dbReference>
<dbReference type="EMBL" id="UINC01072302">
    <property type="protein sequence ID" value="SVC07840.1"/>
    <property type="molecule type" value="Genomic_DNA"/>
</dbReference>
<keyword evidence="2" id="KW-0418">Kinase</keyword>
<dbReference type="InterPro" id="IPR029056">
    <property type="entry name" value="Ribokinase-like"/>
</dbReference>
<dbReference type="Gene3D" id="3.40.1190.20">
    <property type="match status" value="1"/>
</dbReference>
<dbReference type="GO" id="GO:0016301">
    <property type="term" value="F:kinase activity"/>
    <property type="evidence" value="ECO:0007669"/>
    <property type="project" value="UniProtKB-KW"/>
</dbReference>
<evidence type="ECO:0000256" key="2">
    <source>
        <dbReference type="ARBA" id="ARBA00022777"/>
    </source>
</evidence>